<evidence type="ECO:0000259" key="4">
    <source>
        <dbReference type="Pfam" id="PF08009"/>
    </source>
</evidence>
<evidence type="ECO:0000256" key="2">
    <source>
        <dbReference type="RuleBase" id="RU003750"/>
    </source>
</evidence>
<dbReference type="GO" id="GO:0016780">
    <property type="term" value="F:phosphotransferase activity, for other substituted phosphate groups"/>
    <property type="evidence" value="ECO:0007669"/>
    <property type="project" value="InterPro"/>
</dbReference>
<feature type="transmembrane region" description="Helical" evidence="3">
    <location>
        <begin position="232"/>
        <end position="251"/>
    </location>
</feature>
<keyword evidence="1 2" id="KW-0808">Transferase</keyword>
<comment type="similarity">
    <text evidence="2">Belongs to the CDP-alcohol phosphatidyltransferase class-I family.</text>
</comment>
<sequence length="257" mass="27618">MAGDRDPRTGVDPRRIGGIPLRAFAPNAITALALCFGLTGVRFAIGEEWEKALAAVIFAGVLDGMDGRIARLLRAQSKFGAELDSLSDVIAFGVAPAMILFLWSLDDAPKFGWTAALALAVGCALRLARFNSRMDADVQPHKSAGFNTGIPAPAGAGLAFVPVYLWLSTGNDMFREWYVVMPWALGVAMLMISAIPTYSWSSIRLRRSWRLFALAGVGLLGAALVTAPWPTLLAICVFYVALLPFGLASYAKVRRRG</sequence>
<dbReference type="Proteomes" id="UP000076234">
    <property type="component" value="Chromosome"/>
</dbReference>
<feature type="transmembrane region" description="Helical" evidence="3">
    <location>
        <begin position="209"/>
        <end position="226"/>
    </location>
</feature>
<gene>
    <name evidence="5" type="ORF">AOA14_02145</name>
</gene>
<name>A0A142VUL1_9SPHN</name>
<keyword evidence="3" id="KW-0812">Transmembrane</keyword>
<accession>A0A142VUL1</accession>
<evidence type="ECO:0000313" key="6">
    <source>
        <dbReference type="Proteomes" id="UP000076234"/>
    </source>
</evidence>
<evidence type="ECO:0000256" key="3">
    <source>
        <dbReference type="SAM" id="Phobius"/>
    </source>
</evidence>
<dbReference type="GO" id="GO:0016020">
    <property type="term" value="C:membrane"/>
    <property type="evidence" value="ECO:0007669"/>
    <property type="project" value="InterPro"/>
</dbReference>
<dbReference type="InterPro" id="IPR048254">
    <property type="entry name" value="CDP_ALCOHOL_P_TRANSF_CS"/>
</dbReference>
<dbReference type="InterPro" id="IPR012616">
    <property type="entry name" value="CDP-OH_P_trans_C"/>
</dbReference>
<feature type="transmembrane region" description="Helical" evidence="3">
    <location>
        <begin position="179"/>
        <end position="197"/>
    </location>
</feature>
<dbReference type="STRING" id="1219058.AOA14_02145"/>
<dbReference type="PROSITE" id="PS00379">
    <property type="entry name" value="CDP_ALCOHOL_P_TRANSF"/>
    <property type="match status" value="1"/>
</dbReference>
<dbReference type="InterPro" id="IPR043130">
    <property type="entry name" value="CDP-OH_PTrfase_TM_dom"/>
</dbReference>
<proteinExistence type="inferred from homology"/>
<feature type="domain" description="CDP-alcohol phosphatidyltransferase C-terminal" evidence="4">
    <location>
        <begin position="209"/>
        <end position="244"/>
    </location>
</feature>
<dbReference type="KEGG" id="ster:AOA14_02145"/>
<reference evidence="5 6" key="2">
    <citation type="journal article" date="2016" name="Genome Announc.">
        <title>Complete Genome Sequence of Sphingopyxis terrae Strain 203-1 (NBRC 111660), a Polyethylene Glycol Degrader.</title>
        <authorList>
            <person name="Ohtsubo Y."/>
            <person name="Nonoyama S."/>
            <person name="Nagata Y."/>
            <person name="Numata M."/>
            <person name="Tsuchikane K."/>
            <person name="Hosoyama A."/>
            <person name="Yamazoe A."/>
            <person name="Tsuda M."/>
            <person name="Fujita N."/>
            <person name="Kawai F."/>
        </authorList>
    </citation>
    <scope>NUCLEOTIDE SEQUENCE [LARGE SCALE GENOMIC DNA]</scope>
    <source>
        <strain evidence="5 6">203-1</strain>
    </source>
</reference>
<feature type="transmembrane region" description="Helical" evidence="3">
    <location>
        <begin position="111"/>
        <end position="128"/>
    </location>
</feature>
<protein>
    <submittedName>
        <fullName evidence="5">CDP-diacylglycerol O-phosphatidyltransferase</fullName>
    </submittedName>
</protein>
<organism evidence="5 6">
    <name type="scientific">Sphingopyxis terrae subsp. terrae NBRC 15098</name>
    <dbReference type="NCBI Taxonomy" id="1219058"/>
    <lineage>
        <taxon>Bacteria</taxon>
        <taxon>Pseudomonadati</taxon>
        <taxon>Pseudomonadota</taxon>
        <taxon>Alphaproteobacteria</taxon>
        <taxon>Sphingomonadales</taxon>
        <taxon>Sphingomonadaceae</taxon>
        <taxon>Sphingopyxis</taxon>
    </lineage>
</organism>
<evidence type="ECO:0000256" key="1">
    <source>
        <dbReference type="ARBA" id="ARBA00022679"/>
    </source>
</evidence>
<keyword evidence="3" id="KW-0472">Membrane</keyword>
<feature type="transmembrane region" description="Helical" evidence="3">
    <location>
        <begin position="149"/>
        <end position="167"/>
    </location>
</feature>
<feature type="transmembrane region" description="Helical" evidence="3">
    <location>
        <begin position="24"/>
        <end position="46"/>
    </location>
</feature>
<dbReference type="Pfam" id="PF08009">
    <property type="entry name" value="CDP-OH_P_tran_2"/>
    <property type="match status" value="1"/>
</dbReference>
<keyword evidence="3" id="KW-1133">Transmembrane helix</keyword>
<dbReference type="EMBL" id="CP013342">
    <property type="protein sequence ID" value="AMU93402.1"/>
    <property type="molecule type" value="Genomic_DNA"/>
</dbReference>
<dbReference type="Pfam" id="PF01066">
    <property type="entry name" value="CDP-OH_P_transf"/>
    <property type="match status" value="1"/>
</dbReference>
<dbReference type="GO" id="GO:0008654">
    <property type="term" value="P:phospholipid biosynthetic process"/>
    <property type="evidence" value="ECO:0007669"/>
    <property type="project" value="InterPro"/>
</dbReference>
<evidence type="ECO:0000313" key="5">
    <source>
        <dbReference type="EMBL" id="AMU93402.1"/>
    </source>
</evidence>
<dbReference type="InterPro" id="IPR000462">
    <property type="entry name" value="CDP-OH_P_trans"/>
</dbReference>
<reference evidence="6" key="1">
    <citation type="submission" date="2015-11" db="EMBL/GenBank/DDBJ databases">
        <title>Complete genome sequence of a polyethylene glycol-degrading strain Sphingopyxis terrae strain 203-1 (NBRC 15098).</title>
        <authorList>
            <person name="Yoshiyuki O."/>
            <person name="Shouta N."/>
            <person name="Nagata Y."/>
            <person name="Numata M."/>
            <person name="Tsuchikane K."/>
            <person name="Hosoyama A."/>
            <person name="Yamazoe A."/>
            <person name="Tsuda M."/>
            <person name="Fujita N."/>
            <person name="Kawai F."/>
        </authorList>
    </citation>
    <scope>NUCLEOTIDE SEQUENCE [LARGE SCALE GENOMIC DNA]</scope>
    <source>
        <strain evidence="6">203-1</strain>
    </source>
</reference>
<dbReference type="RefSeq" id="WP_062900588.1">
    <property type="nucleotide sequence ID" value="NZ_CP013342.1"/>
</dbReference>
<dbReference type="Gene3D" id="1.20.120.1760">
    <property type="match status" value="1"/>
</dbReference>
<dbReference type="AlphaFoldDB" id="A0A142VUL1"/>